<feature type="transmembrane region" description="Helical" evidence="5">
    <location>
        <begin position="141"/>
        <end position="161"/>
    </location>
</feature>
<sequence length="604" mass="62862">MSSTEDESAGSWSSLDTPLLLDVMRDVCHDNVPYVVEDEVPWWEEARESAVARLHRFRHRIHKMSWLEWLSAALPCITWLRSYSVSEDLWHDVMAGLSVAAMVVPQGISYASLAGLPASFGLYASFAPSIAYAVFGSCNQLAFGPVAITYSLLGAGLPAIMDGLGVPVNEHPNHPEDAAAQATYNLAAIQVAFLAGCLYFAVGMLHLGWLTRFLSPNAISGFASGASIHIAVLPELSMGLSLVAVLVAMRHASTLRRRLVVLRALAPLTVCALSIAIVRLWAPGENVIRRVGPLCGSPVTLCLLDTCETVSVARTLAALHAGDSPSPDAEFKAMGLANLAGAALGSSTAAGSFSRSAVASAVGARTPLAAAVSGGVLALVLVALTPVFAALSANAQGAIVAVGALGLLDLRAGLALAASFPAEALVWASAFFTVLLWGVDHGIFVAALVSLLLLLTRIAAPAVEVARPPSAGKRGRGHARSPPGLVTGFHSLSAPSAVVRVRGPLVFASYRHVHDRVLSALCDTPSTPLPGAGLPARIVIDLAAVPFVDSAGVRLLRQLDRELRSRGAVDVRFAAPNAEVVQSLWRGGLLLDLGVGAVTGPLDP</sequence>
<comment type="caution">
    <text evidence="7">The sequence shown here is derived from an EMBL/GenBank/DDBJ whole genome shotgun (WGS) entry which is preliminary data.</text>
</comment>
<dbReference type="InterPro" id="IPR001902">
    <property type="entry name" value="SLC26A/SulP_fam"/>
</dbReference>
<dbReference type="PANTHER" id="PTHR11814">
    <property type="entry name" value="SULFATE TRANSPORTER"/>
    <property type="match status" value="1"/>
</dbReference>
<feature type="transmembrane region" description="Helical" evidence="5">
    <location>
        <begin position="368"/>
        <end position="391"/>
    </location>
</feature>
<keyword evidence="2 5" id="KW-0812">Transmembrane</keyword>
<evidence type="ECO:0000256" key="5">
    <source>
        <dbReference type="SAM" id="Phobius"/>
    </source>
</evidence>
<evidence type="ECO:0000256" key="1">
    <source>
        <dbReference type="ARBA" id="ARBA00004141"/>
    </source>
</evidence>
<dbReference type="EMBL" id="JASFZW010000004">
    <property type="protein sequence ID" value="KAK2078534.1"/>
    <property type="molecule type" value="Genomic_DNA"/>
</dbReference>
<feature type="transmembrane region" description="Helical" evidence="5">
    <location>
        <begin position="260"/>
        <end position="282"/>
    </location>
</feature>
<name>A0AAD9IJW6_PROWI</name>
<organism evidence="7 8">
    <name type="scientific">Prototheca wickerhamii</name>
    <dbReference type="NCBI Taxonomy" id="3111"/>
    <lineage>
        <taxon>Eukaryota</taxon>
        <taxon>Viridiplantae</taxon>
        <taxon>Chlorophyta</taxon>
        <taxon>core chlorophytes</taxon>
        <taxon>Trebouxiophyceae</taxon>
        <taxon>Chlorellales</taxon>
        <taxon>Chlorellaceae</taxon>
        <taxon>Prototheca</taxon>
    </lineage>
</organism>
<keyword evidence="8" id="KW-1185">Reference proteome</keyword>
<keyword evidence="4 5" id="KW-0472">Membrane</keyword>
<dbReference type="GO" id="GO:0055085">
    <property type="term" value="P:transmembrane transport"/>
    <property type="evidence" value="ECO:0007669"/>
    <property type="project" value="InterPro"/>
</dbReference>
<accession>A0AAD9IJW6</accession>
<feature type="transmembrane region" description="Helical" evidence="5">
    <location>
        <begin position="222"/>
        <end position="248"/>
    </location>
</feature>
<dbReference type="AlphaFoldDB" id="A0AAD9IJW6"/>
<dbReference type="SUPFAM" id="SSF52091">
    <property type="entry name" value="SpoIIaa-like"/>
    <property type="match status" value="1"/>
</dbReference>
<reference evidence="7" key="1">
    <citation type="submission" date="2021-01" db="EMBL/GenBank/DDBJ databases">
        <authorList>
            <person name="Eckstrom K.M.E."/>
        </authorList>
    </citation>
    <scope>NUCLEOTIDE SEQUENCE</scope>
    <source>
        <strain evidence="7">UVCC 0001</strain>
    </source>
</reference>
<dbReference type="GO" id="GO:0016020">
    <property type="term" value="C:membrane"/>
    <property type="evidence" value="ECO:0007669"/>
    <property type="project" value="UniProtKB-SubCell"/>
</dbReference>
<evidence type="ECO:0000313" key="8">
    <source>
        <dbReference type="Proteomes" id="UP001255856"/>
    </source>
</evidence>
<gene>
    <name evidence="7" type="ORF">QBZ16_003374</name>
</gene>
<feature type="domain" description="STAS" evidence="6">
    <location>
        <begin position="498"/>
        <end position="604"/>
    </location>
</feature>
<dbReference type="Proteomes" id="UP001255856">
    <property type="component" value="Unassembled WGS sequence"/>
</dbReference>
<feature type="transmembrane region" description="Helical" evidence="5">
    <location>
        <begin position="182"/>
        <end position="202"/>
    </location>
</feature>
<evidence type="ECO:0000259" key="6">
    <source>
        <dbReference type="PROSITE" id="PS50801"/>
    </source>
</evidence>
<evidence type="ECO:0000313" key="7">
    <source>
        <dbReference type="EMBL" id="KAK2078534.1"/>
    </source>
</evidence>
<dbReference type="Pfam" id="PF00916">
    <property type="entry name" value="Sulfate_transp"/>
    <property type="match status" value="2"/>
</dbReference>
<dbReference type="InterPro" id="IPR011547">
    <property type="entry name" value="SLC26A/SulP_dom"/>
</dbReference>
<proteinExistence type="predicted"/>
<dbReference type="InterPro" id="IPR036513">
    <property type="entry name" value="STAS_dom_sf"/>
</dbReference>
<dbReference type="InterPro" id="IPR002645">
    <property type="entry name" value="STAS_dom"/>
</dbReference>
<dbReference type="Gene3D" id="3.30.750.24">
    <property type="entry name" value="STAS domain"/>
    <property type="match status" value="1"/>
</dbReference>
<evidence type="ECO:0000256" key="2">
    <source>
        <dbReference type="ARBA" id="ARBA00022692"/>
    </source>
</evidence>
<comment type="subcellular location">
    <subcellularLocation>
        <location evidence="1">Membrane</location>
        <topology evidence="1">Multi-pass membrane protein</topology>
    </subcellularLocation>
</comment>
<evidence type="ECO:0000256" key="3">
    <source>
        <dbReference type="ARBA" id="ARBA00022989"/>
    </source>
</evidence>
<feature type="transmembrane region" description="Helical" evidence="5">
    <location>
        <begin position="398"/>
        <end position="420"/>
    </location>
</feature>
<evidence type="ECO:0000256" key="4">
    <source>
        <dbReference type="ARBA" id="ARBA00023136"/>
    </source>
</evidence>
<dbReference type="CDD" id="cd07042">
    <property type="entry name" value="STAS_SulP_like_sulfate_transporter"/>
    <property type="match status" value="1"/>
</dbReference>
<feature type="transmembrane region" description="Helical" evidence="5">
    <location>
        <begin position="426"/>
        <end position="455"/>
    </location>
</feature>
<protein>
    <recommendedName>
        <fullName evidence="6">STAS domain-containing protein</fullName>
    </recommendedName>
</protein>
<keyword evidence="3 5" id="KW-1133">Transmembrane helix</keyword>
<dbReference type="PROSITE" id="PS50801">
    <property type="entry name" value="STAS"/>
    <property type="match status" value="1"/>
</dbReference>
<feature type="transmembrane region" description="Helical" evidence="5">
    <location>
        <begin position="115"/>
        <end position="135"/>
    </location>
</feature>
<dbReference type="Pfam" id="PF01740">
    <property type="entry name" value="STAS"/>
    <property type="match status" value="1"/>
</dbReference>